<accession>A0A9P4S403</accession>
<reference evidence="2" key="1">
    <citation type="journal article" date="2020" name="Stud. Mycol.">
        <title>101 Dothideomycetes genomes: a test case for predicting lifestyles and emergence of pathogens.</title>
        <authorList>
            <person name="Haridas S."/>
            <person name="Albert R."/>
            <person name="Binder M."/>
            <person name="Bloem J."/>
            <person name="Labutti K."/>
            <person name="Salamov A."/>
            <person name="Andreopoulos B."/>
            <person name="Baker S."/>
            <person name="Barry K."/>
            <person name="Bills G."/>
            <person name="Bluhm B."/>
            <person name="Cannon C."/>
            <person name="Castanera R."/>
            <person name="Culley D."/>
            <person name="Daum C."/>
            <person name="Ezra D."/>
            <person name="Gonzalez J."/>
            <person name="Henrissat B."/>
            <person name="Kuo A."/>
            <person name="Liang C."/>
            <person name="Lipzen A."/>
            <person name="Lutzoni F."/>
            <person name="Magnuson J."/>
            <person name="Mondo S."/>
            <person name="Nolan M."/>
            <person name="Ohm R."/>
            <person name="Pangilinan J."/>
            <person name="Park H.-J."/>
            <person name="Ramirez L."/>
            <person name="Alfaro M."/>
            <person name="Sun H."/>
            <person name="Tritt A."/>
            <person name="Yoshinaga Y."/>
            <person name="Zwiers L.-H."/>
            <person name="Turgeon B."/>
            <person name="Goodwin S."/>
            <person name="Spatafora J."/>
            <person name="Crous P."/>
            <person name="Grigoriev I."/>
        </authorList>
    </citation>
    <scope>NUCLEOTIDE SEQUENCE</scope>
    <source>
        <strain evidence="2">CBS 101060</strain>
    </source>
</reference>
<feature type="region of interest" description="Disordered" evidence="1">
    <location>
        <begin position="1"/>
        <end position="23"/>
    </location>
</feature>
<protein>
    <submittedName>
        <fullName evidence="2">Uncharacterized protein</fullName>
    </submittedName>
</protein>
<organism evidence="2 3">
    <name type="scientific">Patellaria atrata CBS 101060</name>
    <dbReference type="NCBI Taxonomy" id="1346257"/>
    <lineage>
        <taxon>Eukaryota</taxon>
        <taxon>Fungi</taxon>
        <taxon>Dikarya</taxon>
        <taxon>Ascomycota</taxon>
        <taxon>Pezizomycotina</taxon>
        <taxon>Dothideomycetes</taxon>
        <taxon>Dothideomycetes incertae sedis</taxon>
        <taxon>Patellariales</taxon>
        <taxon>Patellariaceae</taxon>
        <taxon>Patellaria</taxon>
    </lineage>
</organism>
<sequence>MDRHRHITKSTMPQSSQHIKTRNRPSLDVKFSLSLIACYNQEWFERSEVDLKHLSVNLESFERN</sequence>
<dbReference type="AlphaFoldDB" id="A0A9P4S403"/>
<evidence type="ECO:0000313" key="3">
    <source>
        <dbReference type="Proteomes" id="UP000799429"/>
    </source>
</evidence>
<proteinExistence type="predicted"/>
<feature type="compositionally biased region" description="Polar residues" evidence="1">
    <location>
        <begin position="9"/>
        <end position="18"/>
    </location>
</feature>
<name>A0A9P4S403_9PEZI</name>
<gene>
    <name evidence="2" type="ORF">M501DRAFT_1000098</name>
</gene>
<dbReference type="Proteomes" id="UP000799429">
    <property type="component" value="Unassembled WGS sequence"/>
</dbReference>
<evidence type="ECO:0000313" key="2">
    <source>
        <dbReference type="EMBL" id="KAF2834648.1"/>
    </source>
</evidence>
<dbReference type="EMBL" id="MU006116">
    <property type="protein sequence ID" value="KAF2834648.1"/>
    <property type="molecule type" value="Genomic_DNA"/>
</dbReference>
<comment type="caution">
    <text evidence="2">The sequence shown here is derived from an EMBL/GenBank/DDBJ whole genome shotgun (WGS) entry which is preliminary data.</text>
</comment>
<keyword evidence="3" id="KW-1185">Reference proteome</keyword>
<evidence type="ECO:0000256" key="1">
    <source>
        <dbReference type="SAM" id="MobiDB-lite"/>
    </source>
</evidence>